<dbReference type="GO" id="GO:0005615">
    <property type="term" value="C:extracellular space"/>
    <property type="evidence" value="ECO:0007669"/>
    <property type="project" value="UniProtKB-KW"/>
</dbReference>
<comment type="subcellular location">
    <subcellularLocation>
        <location evidence="1">Secreted</location>
    </subcellularLocation>
</comment>
<dbReference type="GO" id="GO:0016020">
    <property type="term" value="C:membrane"/>
    <property type="evidence" value="ECO:0007669"/>
    <property type="project" value="InterPro"/>
</dbReference>
<dbReference type="SMART" id="SM00041">
    <property type="entry name" value="CT"/>
    <property type="match status" value="1"/>
</dbReference>
<dbReference type="Gene3D" id="2.10.90.10">
    <property type="entry name" value="Cystine-knot cytokines"/>
    <property type="match status" value="1"/>
</dbReference>
<evidence type="ECO:0000256" key="13">
    <source>
        <dbReference type="ARBA" id="ARBA00078779"/>
    </source>
</evidence>
<evidence type="ECO:0000256" key="16">
    <source>
        <dbReference type="SAM" id="MobiDB-lite"/>
    </source>
</evidence>
<sequence length="798" mass="89171">MVTQESMLKAALPLFARFIVSNGLQTKHGVFEVILEAVDRALPVVTKNKGLRLAEGAMGLLSADLLQLTDPDTPVENLTFLLARLPQHGQLYLRGTVLLQHNFTQQDVDSRKVAYRHSRGGSWTDCFTFVATDGTNQGFVVDGRVWQEPVSFIIKASASDPDTEDDQIIFKILRGPQHGHLENTTTGEFIREKFSQKDLNSKTILYVINPSLEFNSDTMEFQIMDPTGNSATPHILELKWSHIEWSQTEYEVCENVGMLPLEITRRGYSMDSAFVSVKVNQVSATVGKDFTMTPSKLIQFDPGMSTKMWNIAITYDGLEEDDEAFEVILNSPVNAVLGTKTKAAVKILDSKGGRCHPSYSFNPNKHHAWKKGSWHPPSPGSSFPTISGSFHLERRPLPSSKRPAVTRGDTPRGFDSTDVYGMRLRSRGNGKTYHGIVSLQLEDDSSPVHRKKTKVPIISPPQKTIKVAEGPQADKVESTTHSHFPRQSHLPSFPKNCTLELNGLFHFEESLQKLYKCDGIVWKAWSPQTKLLVLPPLGKAAWPQDGGRSQISVPPVLLLERSPRELPLGNHGEAEEKPDLFVALPHLVGASISGGGRWQREKMLFRFDRFWKKPERELHPTQDPVSEQGPPGTQALPQSQAGMQIKKSPLQEEAKRFWHRFMFRMSPASQGVILPIKSHEVHQETCRTLPFSQTVTHEDCEEVVVQNNLCFGKCGSARFPGAAQHPHTFCFHCSPARFTTMHLPLNCSGLAPVVKVVMLVEECRCKVKEEHHEHGHLLQAGSQAEFHAQEPFIPGVST</sequence>
<evidence type="ECO:0000256" key="3">
    <source>
        <dbReference type="ARBA" id="ARBA00007872"/>
    </source>
</evidence>
<keyword evidence="7" id="KW-0677">Repeat</keyword>
<feature type="region of interest" description="Disordered" evidence="16">
    <location>
        <begin position="616"/>
        <end position="645"/>
    </location>
</feature>
<dbReference type="GO" id="GO:0009888">
    <property type="term" value="P:tissue development"/>
    <property type="evidence" value="ECO:0007669"/>
    <property type="project" value="UniProtKB-ARBA"/>
</dbReference>
<dbReference type="InterPro" id="IPR003644">
    <property type="entry name" value="Calx_beta"/>
</dbReference>
<dbReference type="FunFam" id="2.10.90.10:FF:000042">
    <property type="entry name" value="Cerberus 1 homolog (Xenopus laevis)"/>
    <property type="match status" value="1"/>
</dbReference>
<feature type="repeat" description="CSPG" evidence="15">
    <location>
        <begin position="42"/>
        <end position="132"/>
    </location>
</feature>
<comment type="similarity">
    <text evidence="3">Belongs to the DAN family.</text>
</comment>
<comment type="similarity">
    <text evidence="2">Belongs to the FRAS1 family.</text>
</comment>
<dbReference type="GO" id="GO:0048731">
    <property type="term" value="P:system development"/>
    <property type="evidence" value="ECO:0007669"/>
    <property type="project" value="UniProtKB-ARBA"/>
</dbReference>
<evidence type="ECO:0000256" key="14">
    <source>
        <dbReference type="PROSITE-ProRule" id="PRU00039"/>
    </source>
</evidence>
<evidence type="ECO:0000313" key="19">
    <source>
        <dbReference type="Proteomes" id="UP000052978"/>
    </source>
</evidence>
<evidence type="ECO:0000256" key="12">
    <source>
        <dbReference type="ARBA" id="ARBA00069704"/>
    </source>
</evidence>
<evidence type="ECO:0000256" key="7">
    <source>
        <dbReference type="ARBA" id="ARBA00022737"/>
    </source>
</evidence>
<keyword evidence="19" id="KW-1185">Reference proteome</keyword>
<dbReference type="EMBL" id="KE162846">
    <property type="protein sequence ID" value="EPQ09806.1"/>
    <property type="molecule type" value="Genomic_DNA"/>
</dbReference>
<dbReference type="SMART" id="SM00237">
    <property type="entry name" value="Calx_beta"/>
    <property type="match status" value="1"/>
</dbReference>
<dbReference type="GO" id="GO:0005125">
    <property type="term" value="F:cytokine activity"/>
    <property type="evidence" value="ECO:0007669"/>
    <property type="project" value="UniProtKB-KW"/>
</dbReference>
<protein>
    <recommendedName>
        <fullName evidence="12">Cerberus</fullName>
    </recommendedName>
    <alternativeName>
        <fullName evidence="13">Cerberus-related protein</fullName>
    </alternativeName>
</protein>
<dbReference type="GO" id="GO:0009653">
    <property type="term" value="P:anatomical structure morphogenesis"/>
    <property type="evidence" value="ECO:0007669"/>
    <property type="project" value="TreeGrafter"/>
</dbReference>
<dbReference type="SUPFAM" id="SSF141072">
    <property type="entry name" value="CalX-like"/>
    <property type="match status" value="1"/>
</dbReference>
<evidence type="ECO:0000256" key="8">
    <source>
        <dbReference type="ARBA" id="ARBA00022837"/>
    </source>
</evidence>
<keyword evidence="6" id="KW-0732">Signal</keyword>
<dbReference type="PROSITE" id="PS51854">
    <property type="entry name" value="CSPG"/>
    <property type="match status" value="2"/>
</dbReference>
<organism evidence="18 19">
    <name type="scientific">Myotis brandtii</name>
    <name type="common">Brandt's bat</name>
    <dbReference type="NCBI Taxonomy" id="109478"/>
    <lineage>
        <taxon>Eukaryota</taxon>
        <taxon>Metazoa</taxon>
        <taxon>Chordata</taxon>
        <taxon>Craniata</taxon>
        <taxon>Vertebrata</taxon>
        <taxon>Euteleostomi</taxon>
        <taxon>Mammalia</taxon>
        <taxon>Eutheria</taxon>
        <taxon>Laurasiatheria</taxon>
        <taxon>Chiroptera</taxon>
        <taxon>Yangochiroptera</taxon>
        <taxon>Vespertilionidae</taxon>
        <taxon>Myotis</taxon>
    </lineage>
</organism>
<dbReference type="AlphaFoldDB" id="S7MYP4"/>
<dbReference type="Pfam" id="PF03160">
    <property type="entry name" value="Calx-beta"/>
    <property type="match status" value="1"/>
</dbReference>
<dbReference type="InterPro" id="IPR006207">
    <property type="entry name" value="Cys_knot_C"/>
</dbReference>
<evidence type="ECO:0000259" key="17">
    <source>
        <dbReference type="PROSITE" id="PS01225"/>
    </source>
</evidence>
<evidence type="ECO:0000256" key="1">
    <source>
        <dbReference type="ARBA" id="ARBA00004613"/>
    </source>
</evidence>
<name>S7MYP4_MYOBR</name>
<evidence type="ECO:0000313" key="18">
    <source>
        <dbReference type="EMBL" id="EPQ09806.1"/>
    </source>
</evidence>
<dbReference type="GO" id="GO:0035582">
    <property type="term" value="P:sequestering of BMP in extracellular matrix"/>
    <property type="evidence" value="ECO:0007669"/>
    <property type="project" value="UniProtKB-ARBA"/>
</dbReference>
<proteinExistence type="inferred from homology"/>
<dbReference type="PANTHER" id="PTHR45739">
    <property type="entry name" value="MATRIX PROTEIN, PUTATIVE-RELATED"/>
    <property type="match status" value="1"/>
</dbReference>
<evidence type="ECO:0000256" key="10">
    <source>
        <dbReference type="ARBA" id="ARBA00023180"/>
    </source>
</evidence>
<evidence type="ECO:0000256" key="4">
    <source>
        <dbReference type="ARBA" id="ARBA00022514"/>
    </source>
</evidence>
<dbReference type="GO" id="GO:0032926">
    <property type="term" value="P:negative regulation of activin receptor signaling pathway"/>
    <property type="evidence" value="ECO:0007669"/>
    <property type="project" value="UniProtKB-ARBA"/>
</dbReference>
<dbReference type="PANTHER" id="PTHR45739:SF7">
    <property type="entry name" value="FRAS1-RELATED EXTRACELLULAR MATRIX PROTEIN 1"/>
    <property type="match status" value="1"/>
</dbReference>
<dbReference type="FunFam" id="2.60.40.2030:FF:000015">
    <property type="entry name" value="FRAS1-related extracellular matrix protein 1"/>
    <property type="match status" value="1"/>
</dbReference>
<dbReference type="InterPro" id="IPR038081">
    <property type="entry name" value="CalX-like_sf"/>
</dbReference>
<keyword evidence="10" id="KW-0325">Glycoprotein</keyword>
<dbReference type="Proteomes" id="UP000052978">
    <property type="component" value="Unassembled WGS sequence"/>
</dbReference>
<evidence type="ECO:0000256" key="9">
    <source>
        <dbReference type="ARBA" id="ARBA00023157"/>
    </source>
</evidence>
<dbReference type="Gene3D" id="2.60.40.2030">
    <property type="match status" value="1"/>
</dbReference>
<dbReference type="InterPro" id="IPR039005">
    <property type="entry name" value="CSPG_rpt"/>
</dbReference>
<evidence type="ECO:0000256" key="11">
    <source>
        <dbReference type="ARBA" id="ARBA00065670"/>
    </source>
</evidence>
<gene>
    <name evidence="18" type="ORF">D623_10027309</name>
</gene>
<dbReference type="Pfam" id="PF03045">
    <property type="entry name" value="DAN"/>
    <property type="match status" value="1"/>
</dbReference>
<evidence type="ECO:0000256" key="2">
    <source>
        <dbReference type="ARBA" id="ARBA00005529"/>
    </source>
</evidence>
<feature type="domain" description="CTCK" evidence="17">
    <location>
        <begin position="686"/>
        <end position="770"/>
    </location>
</feature>
<reference evidence="18 19" key="1">
    <citation type="journal article" date="2013" name="Nat. Commun.">
        <title>Genome analysis reveals insights into physiology and longevity of the Brandt's bat Myotis brandtii.</title>
        <authorList>
            <person name="Seim I."/>
            <person name="Fang X."/>
            <person name="Xiong Z."/>
            <person name="Lobanov A.V."/>
            <person name="Huang Z."/>
            <person name="Ma S."/>
            <person name="Feng Y."/>
            <person name="Turanov A.A."/>
            <person name="Zhu Y."/>
            <person name="Lenz T.L."/>
            <person name="Gerashchenko M.V."/>
            <person name="Fan D."/>
            <person name="Hee Yim S."/>
            <person name="Yao X."/>
            <person name="Jordan D."/>
            <person name="Xiong Y."/>
            <person name="Ma Y."/>
            <person name="Lyapunov A.N."/>
            <person name="Chen G."/>
            <person name="Kulakova O.I."/>
            <person name="Sun Y."/>
            <person name="Lee S.G."/>
            <person name="Bronson R.T."/>
            <person name="Moskalev A.A."/>
            <person name="Sunyaev S.R."/>
            <person name="Zhang G."/>
            <person name="Krogh A."/>
            <person name="Wang J."/>
            <person name="Gladyshev V.N."/>
        </authorList>
    </citation>
    <scope>NUCLEOTIDE SEQUENCE [LARGE SCALE GENOMIC DNA]</scope>
</reference>
<dbReference type="GO" id="GO:0003002">
    <property type="term" value="P:regionalization"/>
    <property type="evidence" value="ECO:0007669"/>
    <property type="project" value="UniProtKB-ARBA"/>
</dbReference>
<dbReference type="Pfam" id="PF16184">
    <property type="entry name" value="Cadherin_3"/>
    <property type="match status" value="2"/>
</dbReference>
<dbReference type="GO" id="GO:0048513">
    <property type="term" value="P:animal organ development"/>
    <property type="evidence" value="ECO:0007669"/>
    <property type="project" value="UniProtKB-ARBA"/>
</dbReference>
<evidence type="ECO:0000256" key="15">
    <source>
        <dbReference type="PROSITE-ProRule" id="PRU01201"/>
    </source>
</evidence>
<dbReference type="InterPro" id="IPR051561">
    <property type="entry name" value="FRAS1_ECM"/>
</dbReference>
<keyword evidence="8" id="KW-0106">Calcium</keyword>
<evidence type="ECO:0000256" key="5">
    <source>
        <dbReference type="ARBA" id="ARBA00022525"/>
    </source>
</evidence>
<keyword evidence="5" id="KW-0964">Secreted</keyword>
<keyword evidence="9" id="KW-1015">Disulfide bond</keyword>
<accession>S7MYP4</accession>
<dbReference type="GO" id="GO:2000381">
    <property type="term" value="P:negative regulation of mesoderm development"/>
    <property type="evidence" value="ECO:0007669"/>
    <property type="project" value="UniProtKB-ARBA"/>
</dbReference>
<comment type="subunit">
    <text evidence="11">Forms monomers and predominantly dimers.</text>
</comment>
<dbReference type="InterPro" id="IPR004133">
    <property type="entry name" value="DAN_dom"/>
</dbReference>
<dbReference type="PROSITE" id="PS01225">
    <property type="entry name" value="CTCK_2"/>
    <property type="match status" value="1"/>
</dbReference>
<keyword evidence="4" id="KW-0202">Cytokine</keyword>
<dbReference type="InterPro" id="IPR029034">
    <property type="entry name" value="Cystine-knot_cytokine"/>
</dbReference>
<feature type="repeat" description="CSPG" evidence="15">
    <location>
        <begin position="130"/>
        <end position="224"/>
    </location>
</feature>
<evidence type="ECO:0000256" key="6">
    <source>
        <dbReference type="ARBA" id="ARBA00022729"/>
    </source>
</evidence>
<feature type="region of interest" description="Disordered" evidence="16">
    <location>
        <begin position="369"/>
        <end position="419"/>
    </location>
</feature>
<comment type="caution">
    <text evidence="14">Lacks conserved residue(s) required for the propagation of feature annotation.</text>
</comment>